<evidence type="ECO:0000313" key="2">
    <source>
        <dbReference type="Proteomes" id="UP001066276"/>
    </source>
</evidence>
<comment type="caution">
    <text evidence="1">The sequence shown here is derived from an EMBL/GenBank/DDBJ whole genome shotgun (WGS) entry which is preliminary data.</text>
</comment>
<reference evidence="1" key="1">
    <citation type="journal article" date="2022" name="bioRxiv">
        <title>Sequencing and chromosome-scale assembly of the giantPleurodeles waltlgenome.</title>
        <authorList>
            <person name="Brown T."/>
            <person name="Elewa A."/>
            <person name="Iarovenko S."/>
            <person name="Subramanian E."/>
            <person name="Araus A.J."/>
            <person name="Petzold A."/>
            <person name="Susuki M."/>
            <person name="Suzuki K.-i.T."/>
            <person name="Hayashi T."/>
            <person name="Toyoda A."/>
            <person name="Oliveira C."/>
            <person name="Osipova E."/>
            <person name="Leigh N.D."/>
            <person name="Simon A."/>
            <person name="Yun M.H."/>
        </authorList>
    </citation>
    <scope>NUCLEOTIDE SEQUENCE</scope>
    <source>
        <strain evidence="1">20211129_DDA</strain>
        <tissue evidence="1">Liver</tissue>
    </source>
</reference>
<name>A0AAV7QHU6_PLEWA</name>
<sequence length="124" mass="13699">MEGSTVPSFDWKLPPATLLFPATVLLTPRKCRFRDLIKLQFVVPSASAALAALALDTTTPFGRVLVLNKPGAEGHLRVSRKRLNPEGMKKEFKFEEEEEEILTSDVAKQQGHFFVSSETGKAAL</sequence>
<protein>
    <submittedName>
        <fullName evidence="1">Uncharacterized protein</fullName>
    </submittedName>
</protein>
<proteinExistence type="predicted"/>
<accession>A0AAV7QHU6</accession>
<dbReference type="EMBL" id="JANPWB010000010">
    <property type="protein sequence ID" value="KAJ1138063.1"/>
    <property type="molecule type" value="Genomic_DNA"/>
</dbReference>
<keyword evidence="2" id="KW-1185">Reference proteome</keyword>
<dbReference type="Proteomes" id="UP001066276">
    <property type="component" value="Chromosome 6"/>
</dbReference>
<dbReference type="AlphaFoldDB" id="A0AAV7QHU6"/>
<gene>
    <name evidence="1" type="ORF">NDU88_004454</name>
</gene>
<evidence type="ECO:0000313" key="1">
    <source>
        <dbReference type="EMBL" id="KAJ1138063.1"/>
    </source>
</evidence>
<organism evidence="1 2">
    <name type="scientific">Pleurodeles waltl</name>
    <name type="common">Iberian ribbed newt</name>
    <dbReference type="NCBI Taxonomy" id="8319"/>
    <lineage>
        <taxon>Eukaryota</taxon>
        <taxon>Metazoa</taxon>
        <taxon>Chordata</taxon>
        <taxon>Craniata</taxon>
        <taxon>Vertebrata</taxon>
        <taxon>Euteleostomi</taxon>
        <taxon>Amphibia</taxon>
        <taxon>Batrachia</taxon>
        <taxon>Caudata</taxon>
        <taxon>Salamandroidea</taxon>
        <taxon>Salamandridae</taxon>
        <taxon>Pleurodelinae</taxon>
        <taxon>Pleurodeles</taxon>
    </lineage>
</organism>